<name>A0A7I5E7L9_HAECO</name>
<dbReference type="Proteomes" id="UP000025227">
    <property type="component" value="Unplaced"/>
</dbReference>
<proteinExistence type="predicted"/>
<evidence type="ECO:0000313" key="3">
    <source>
        <dbReference type="WBParaSite" id="HCON_00050825-00001"/>
    </source>
</evidence>
<reference evidence="3" key="1">
    <citation type="submission" date="2020-12" db="UniProtKB">
        <authorList>
            <consortium name="WormBaseParasite"/>
        </authorList>
    </citation>
    <scope>IDENTIFICATION</scope>
    <source>
        <strain evidence="3">MHco3</strain>
    </source>
</reference>
<accession>A0A7I5E7L9</accession>
<evidence type="ECO:0000256" key="1">
    <source>
        <dbReference type="SAM" id="SignalP"/>
    </source>
</evidence>
<protein>
    <submittedName>
        <fullName evidence="3">Glycine-rich cell wall structural protein-like</fullName>
    </submittedName>
</protein>
<keyword evidence="1" id="KW-0732">Signal</keyword>
<evidence type="ECO:0000313" key="2">
    <source>
        <dbReference type="Proteomes" id="UP000025227"/>
    </source>
</evidence>
<keyword evidence="2" id="KW-1185">Reference proteome</keyword>
<dbReference type="OrthoDB" id="10413676at2759"/>
<dbReference type="WBParaSite" id="HCON_00050825-00001">
    <property type="protein sequence ID" value="HCON_00050825-00001"/>
    <property type="gene ID" value="HCON_00050825"/>
</dbReference>
<sequence>MSGMLLILLLMVQYAAGRSIGNGAGASGYSSGNSAGIGSGVGPGGNLIGAGVQDGISIGDGVSLGGGTSVGGNIGQGRMEIGDGVRGSGSAAANGASQSNILLGDGVHVEKKFTGNSIGQAGTIMRRSIGDGVRQHRVSQQEPFIKGAAHRGGISIGSGVVPQQPTINGHFHKISIGDGVQPAGVAIGEGVTARRDYGSRNGHQIGTGAQAYGV</sequence>
<feature type="chain" id="PRO_5029868062" evidence="1">
    <location>
        <begin position="18"/>
        <end position="214"/>
    </location>
</feature>
<dbReference type="OMA" id="GHQIGTG"/>
<organism evidence="2 3">
    <name type="scientific">Haemonchus contortus</name>
    <name type="common">Barber pole worm</name>
    <dbReference type="NCBI Taxonomy" id="6289"/>
    <lineage>
        <taxon>Eukaryota</taxon>
        <taxon>Metazoa</taxon>
        <taxon>Ecdysozoa</taxon>
        <taxon>Nematoda</taxon>
        <taxon>Chromadorea</taxon>
        <taxon>Rhabditida</taxon>
        <taxon>Rhabditina</taxon>
        <taxon>Rhabditomorpha</taxon>
        <taxon>Strongyloidea</taxon>
        <taxon>Trichostrongylidae</taxon>
        <taxon>Haemonchus</taxon>
    </lineage>
</organism>
<feature type="signal peptide" evidence="1">
    <location>
        <begin position="1"/>
        <end position="17"/>
    </location>
</feature>
<dbReference type="AlphaFoldDB" id="A0A7I5E7L9"/>